<feature type="non-terminal residue" evidence="1">
    <location>
        <position position="89"/>
    </location>
</feature>
<dbReference type="InterPro" id="IPR036397">
    <property type="entry name" value="RNaseH_sf"/>
</dbReference>
<protein>
    <recommendedName>
        <fullName evidence="3">Tc1-like transposase DDE domain-containing protein</fullName>
    </recommendedName>
</protein>
<dbReference type="GO" id="GO:0003676">
    <property type="term" value="F:nucleic acid binding"/>
    <property type="evidence" value="ECO:0007669"/>
    <property type="project" value="InterPro"/>
</dbReference>
<feature type="non-terminal residue" evidence="1">
    <location>
        <position position="1"/>
    </location>
</feature>
<comment type="caution">
    <text evidence="1">The sequence shown here is derived from an EMBL/GenBank/DDBJ whole genome shotgun (WGS) entry which is preliminary data.</text>
</comment>
<organism evidence="1 2">
    <name type="scientific">Tuber magnatum</name>
    <name type="common">white Piedmont truffle</name>
    <dbReference type="NCBI Taxonomy" id="42249"/>
    <lineage>
        <taxon>Eukaryota</taxon>
        <taxon>Fungi</taxon>
        <taxon>Dikarya</taxon>
        <taxon>Ascomycota</taxon>
        <taxon>Pezizomycotina</taxon>
        <taxon>Pezizomycetes</taxon>
        <taxon>Pezizales</taxon>
        <taxon>Tuberaceae</taxon>
        <taxon>Tuber</taxon>
    </lineage>
</organism>
<keyword evidence="2" id="KW-1185">Reference proteome</keyword>
<proteinExistence type="predicted"/>
<dbReference type="OrthoDB" id="5401962at2759"/>
<accession>A0A317SG69</accession>
<gene>
    <name evidence="1" type="ORF">C7212DRAFT_97570</name>
</gene>
<evidence type="ECO:0000313" key="1">
    <source>
        <dbReference type="EMBL" id="PWW73529.1"/>
    </source>
</evidence>
<dbReference type="Gene3D" id="3.30.420.10">
    <property type="entry name" value="Ribonuclease H-like superfamily/Ribonuclease H"/>
    <property type="match status" value="1"/>
</dbReference>
<reference evidence="1 2" key="1">
    <citation type="submission" date="2018-03" db="EMBL/GenBank/DDBJ databases">
        <title>Genomes of Pezizomycetes fungi and the evolution of truffles.</title>
        <authorList>
            <person name="Murat C."/>
            <person name="Payen T."/>
            <person name="Noel B."/>
            <person name="Kuo A."/>
            <person name="Martin F.M."/>
        </authorList>
    </citation>
    <scope>NUCLEOTIDE SEQUENCE [LARGE SCALE GENOMIC DNA]</scope>
    <source>
        <strain evidence="1">091103-1</strain>
    </source>
</reference>
<evidence type="ECO:0008006" key="3">
    <source>
        <dbReference type="Google" id="ProtNLM"/>
    </source>
</evidence>
<sequence>LFLPKFHCELNWIEYYWGEGKRFTRDNCRYTIDDLRSTIPQGLSSVKNSTIHAYYHRCIRRIQAYRAGLGYGSLEFGKWTENYKSHRRV</sequence>
<dbReference type="EMBL" id="PYWC01000078">
    <property type="protein sequence ID" value="PWW73529.1"/>
    <property type="molecule type" value="Genomic_DNA"/>
</dbReference>
<dbReference type="Proteomes" id="UP000246991">
    <property type="component" value="Unassembled WGS sequence"/>
</dbReference>
<dbReference type="STRING" id="42249.A0A317SG69"/>
<name>A0A317SG69_9PEZI</name>
<dbReference type="AlphaFoldDB" id="A0A317SG69"/>
<evidence type="ECO:0000313" key="2">
    <source>
        <dbReference type="Proteomes" id="UP000246991"/>
    </source>
</evidence>